<feature type="transmembrane region" description="Helical" evidence="2">
    <location>
        <begin position="119"/>
        <end position="138"/>
    </location>
</feature>
<keyword evidence="4" id="KW-1185">Reference proteome</keyword>
<dbReference type="Proteomes" id="UP000708208">
    <property type="component" value="Unassembled WGS sequence"/>
</dbReference>
<evidence type="ECO:0000313" key="4">
    <source>
        <dbReference type="Proteomes" id="UP000708208"/>
    </source>
</evidence>
<gene>
    <name evidence="3" type="ORF">AFUS01_LOCUS18893</name>
</gene>
<proteinExistence type="predicted"/>
<keyword evidence="2" id="KW-0812">Transmembrane</keyword>
<evidence type="ECO:0000256" key="2">
    <source>
        <dbReference type="SAM" id="Phobius"/>
    </source>
</evidence>
<evidence type="ECO:0000256" key="1">
    <source>
        <dbReference type="SAM" id="MobiDB-lite"/>
    </source>
</evidence>
<feature type="compositionally biased region" description="Low complexity" evidence="1">
    <location>
        <begin position="81"/>
        <end position="98"/>
    </location>
</feature>
<evidence type="ECO:0008006" key="5">
    <source>
        <dbReference type="Google" id="ProtNLM"/>
    </source>
</evidence>
<accession>A0A8J2P413</accession>
<keyword evidence="2" id="KW-1133">Transmembrane helix</keyword>
<feature type="region of interest" description="Disordered" evidence="1">
    <location>
        <begin position="81"/>
        <end position="105"/>
    </location>
</feature>
<comment type="caution">
    <text evidence="3">The sequence shown here is derived from an EMBL/GenBank/DDBJ whole genome shotgun (WGS) entry which is preliminary data.</text>
</comment>
<keyword evidence="2" id="KW-0472">Membrane</keyword>
<organism evidence="3 4">
    <name type="scientific">Allacma fusca</name>
    <dbReference type="NCBI Taxonomy" id="39272"/>
    <lineage>
        <taxon>Eukaryota</taxon>
        <taxon>Metazoa</taxon>
        <taxon>Ecdysozoa</taxon>
        <taxon>Arthropoda</taxon>
        <taxon>Hexapoda</taxon>
        <taxon>Collembola</taxon>
        <taxon>Symphypleona</taxon>
        <taxon>Sminthuridae</taxon>
        <taxon>Allacma</taxon>
    </lineage>
</organism>
<sequence>MSGETSFIFSLVKFGTLQELLRTFIKSAKPSICTSVSFSLLSSQQFQTIFSLTPQNKKAFVILAVAFACLALATASSQRGQESAQQHQQQQQQQQNPQDLLKSGGSRVTRRDYHYDNSWWAIGLILVPLLILLCFPLFSTPYGMHHGGGHHGGHHGGWGWGRSAKDTEQIQERVLKSVEELITSAFTG</sequence>
<dbReference type="AlphaFoldDB" id="A0A8J2P413"/>
<name>A0A8J2P413_9HEXA</name>
<reference evidence="3" key="1">
    <citation type="submission" date="2021-06" db="EMBL/GenBank/DDBJ databases">
        <authorList>
            <person name="Hodson N. C."/>
            <person name="Mongue J. A."/>
            <person name="Jaron S. K."/>
        </authorList>
    </citation>
    <scope>NUCLEOTIDE SEQUENCE</scope>
</reference>
<feature type="transmembrane region" description="Helical" evidence="2">
    <location>
        <begin position="59"/>
        <end position="77"/>
    </location>
</feature>
<protein>
    <recommendedName>
        <fullName evidence="5">Transmembrane protein</fullName>
    </recommendedName>
</protein>
<evidence type="ECO:0000313" key="3">
    <source>
        <dbReference type="EMBL" id="CAG7730234.1"/>
    </source>
</evidence>
<dbReference type="EMBL" id="CAJVCH010191101">
    <property type="protein sequence ID" value="CAG7730234.1"/>
    <property type="molecule type" value="Genomic_DNA"/>
</dbReference>